<name>A0ABP9RVF8_9ACTN</name>
<dbReference type="Proteomes" id="UP001501570">
    <property type="component" value="Unassembled WGS sequence"/>
</dbReference>
<evidence type="ECO:0000313" key="1">
    <source>
        <dbReference type="EMBL" id="GAA5186788.1"/>
    </source>
</evidence>
<keyword evidence="2" id="KW-1185">Reference proteome</keyword>
<proteinExistence type="predicted"/>
<sequence length="122" mass="13732">MGGAMRSKRRWLLVLAGRLDQAGLDELRGRLELRRMGRLTDREDAHLGTREIPGGLVLDLWRDEDKQDDWSINLDVDSGVDVPDEVLAQWRVRAEAAATAVGLTVVEFRSFPAPAREDHQTT</sequence>
<evidence type="ECO:0000313" key="2">
    <source>
        <dbReference type="Proteomes" id="UP001501570"/>
    </source>
</evidence>
<dbReference type="EMBL" id="BAABJQ010000008">
    <property type="protein sequence ID" value="GAA5186788.1"/>
    <property type="molecule type" value="Genomic_DNA"/>
</dbReference>
<organism evidence="1 2">
    <name type="scientific">Rugosimonospora acidiphila</name>
    <dbReference type="NCBI Taxonomy" id="556531"/>
    <lineage>
        <taxon>Bacteria</taxon>
        <taxon>Bacillati</taxon>
        <taxon>Actinomycetota</taxon>
        <taxon>Actinomycetes</taxon>
        <taxon>Micromonosporales</taxon>
        <taxon>Micromonosporaceae</taxon>
        <taxon>Rugosimonospora</taxon>
    </lineage>
</organism>
<comment type="caution">
    <text evidence="1">The sequence shown here is derived from an EMBL/GenBank/DDBJ whole genome shotgun (WGS) entry which is preliminary data.</text>
</comment>
<gene>
    <name evidence="1" type="ORF">GCM10023322_33800</name>
</gene>
<reference evidence="2" key="1">
    <citation type="journal article" date="2019" name="Int. J. Syst. Evol. Microbiol.">
        <title>The Global Catalogue of Microorganisms (GCM) 10K type strain sequencing project: providing services to taxonomists for standard genome sequencing and annotation.</title>
        <authorList>
            <consortium name="The Broad Institute Genomics Platform"/>
            <consortium name="The Broad Institute Genome Sequencing Center for Infectious Disease"/>
            <person name="Wu L."/>
            <person name="Ma J."/>
        </authorList>
    </citation>
    <scope>NUCLEOTIDE SEQUENCE [LARGE SCALE GENOMIC DNA]</scope>
    <source>
        <strain evidence="2">JCM 18304</strain>
    </source>
</reference>
<accession>A0ABP9RVF8</accession>
<protein>
    <submittedName>
        <fullName evidence="1">Uncharacterized protein</fullName>
    </submittedName>
</protein>